<feature type="transmembrane region" description="Helical" evidence="8">
    <location>
        <begin position="453"/>
        <end position="473"/>
    </location>
</feature>
<comment type="similarity">
    <text evidence="2">Belongs to the CPA3 antiporters (TC 2.A.63) subunit D family.</text>
</comment>
<evidence type="ECO:0000256" key="4">
    <source>
        <dbReference type="ARBA" id="ARBA00022692"/>
    </source>
</evidence>
<feature type="transmembrane region" description="Helical" evidence="8">
    <location>
        <begin position="133"/>
        <end position="151"/>
    </location>
</feature>
<dbReference type="GO" id="GO:0008137">
    <property type="term" value="F:NADH dehydrogenase (ubiquinone) activity"/>
    <property type="evidence" value="ECO:0007669"/>
    <property type="project" value="InterPro"/>
</dbReference>
<dbReference type="AlphaFoldDB" id="A0A8J3CUR6"/>
<accession>A0A8J3CUR6</accession>
<sequence length="501" mass="54870">MSNPYIILPIVFHMAAAVILMFCWFQPRVQKLLSILFSLIGLGISVWLFRLVWHEGFQVTQAGNWDAPFGISFIADTLGSTLGLLSSISLLAVSIFSTVSMREERIKFGYFPTLHFLIMGLQGAFLTADIFNLYVWFEVVIISSFVLLTLGGKKTQLEGALKYVSLNLLASTFFLIGIALVYGLTGSLNLADVAIKIGAVENRGLVNMTAGLFLVAFGIKSALFPMYFWLPASYHTPPAAISAIFAGLLTKVGVYAMVRMFTMVFIGDTFMSITLSGLAALTIISGGLGAIRQQHLGKIFGYLIICHIGFLFAGLGIFTELALVGTIFYLIHDIVVKTNLFIVAGLMNKLTGSPFIKEQGGLYAKYPLLSLLFAIPLFSLVGIPPLSGFWAKVYLIQASFETREFLLVGSIIFGSFLTLWVIAKVWSESFWKDKPEASSSGKPWSTFSTKEKWGILVPIMFLSIVSLYIGLAAENIISLASRIAAELMDPSAYINSILGMK</sequence>
<dbReference type="GO" id="GO:0042773">
    <property type="term" value="P:ATP synthesis coupled electron transport"/>
    <property type="evidence" value="ECO:0007669"/>
    <property type="project" value="InterPro"/>
</dbReference>
<dbReference type="GO" id="GO:0005886">
    <property type="term" value="C:plasma membrane"/>
    <property type="evidence" value="ECO:0007669"/>
    <property type="project" value="UniProtKB-SubCell"/>
</dbReference>
<dbReference type="RefSeq" id="WP_189579110.1">
    <property type="nucleotide sequence ID" value="NZ_BMYF01000003.1"/>
</dbReference>
<keyword evidence="6 8" id="KW-0472">Membrane</keyword>
<evidence type="ECO:0000313" key="11">
    <source>
        <dbReference type="Proteomes" id="UP000642809"/>
    </source>
</evidence>
<dbReference type="PRINTS" id="PR01437">
    <property type="entry name" value="NUOXDRDTASE4"/>
</dbReference>
<feature type="transmembrane region" description="Helical" evidence="8">
    <location>
        <begin position="32"/>
        <end position="53"/>
    </location>
</feature>
<gene>
    <name evidence="10" type="primary">mrpD</name>
    <name evidence="10" type="ORF">GCM10008106_07410</name>
</gene>
<keyword evidence="11" id="KW-1185">Reference proteome</keyword>
<feature type="transmembrane region" description="Helical" evidence="8">
    <location>
        <begin position="108"/>
        <end position="127"/>
    </location>
</feature>
<dbReference type="InterPro" id="IPR001750">
    <property type="entry name" value="ND/Mrp_TM"/>
</dbReference>
<evidence type="ECO:0000259" key="9">
    <source>
        <dbReference type="Pfam" id="PF00361"/>
    </source>
</evidence>
<feature type="transmembrane region" description="Helical" evidence="8">
    <location>
        <begin position="73"/>
        <end position="96"/>
    </location>
</feature>
<feature type="transmembrane region" description="Helical" evidence="8">
    <location>
        <begin position="405"/>
        <end position="423"/>
    </location>
</feature>
<evidence type="ECO:0000256" key="1">
    <source>
        <dbReference type="ARBA" id="ARBA00004651"/>
    </source>
</evidence>
<protein>
    <submittedName>
        <fullName evidence="10">Cation:proton antiporter</fullName>
    </submittedName>
</protein>
<dbReference type="PANTHER" id="PTHR42703:SF1">
    <property type="entry name" value="NA(+)_H(+) ANTIPORTER SUBUNIT D1"/>
    <property type="match status" value="1"/>
</dbReference>
<dbReference type="Pfam" id="PF00361">
    <property type="entry name" value="Proton_antipo_M"/>
    <property type="match status" value="1"/>
</dbReference>
<evidence type="ECO:0000256" key="2">
    <source>
        <dbReference type="ARBA" id="ARBA00005346"/>
    </source>
</evidence>
<feature type="transmembrane region" description="Helical" evidence="8">
    <location>
        <begin position="205"/>
        <end position="227"/>
    </location>
</feature>
<feature type="transmembrane region" description="Helical" evidence="8">
    <location>
        <begin position="239"/>
        <end position="258"/>
    </location>
</feature>
<dbReference type="PANTHER" id="PTHR42703">
    <property type="entry name" value="NADH DEHYDROGENASE"/>
    <property type="match status" value="1"/>
</dbReference>
<reference evidence="10" key="1">
    <citation type="journal article" date="2014" name="Int. J. Syst. Evol. Microbiol.">
        <title>Complete genome sequence of Corynebacterium casei LMG S-19264T (=DSM 44701T), isolated from a smear-ripened cheese.</title>
        <authorList>
            <consortium name="US DOE Joint Genome Institute (JGI-PGF)"/>
            <person name="Walter F."/>
            <person name="Albersmeier A."/>
            <person name="Kalinowski J."/>
            <person name="Ruckert C."/>
        </authorList>
    </citation>
    <scope>NUCLEOTIDE SEQUENCE</scope>
    <source>
        <strain evidence="10">KCTC 23224</strain>
    </source>
</reference>
<dbReference type="EMBL" id="BMYF01000003">
    <property type="protein sequence ID" value="GHB29085.1"/>
    <property type="molecule type" value="Genomic_DNA"/>
</dbReference>
<evidence type="ECO:0000256" key="8">
    <source>
        <dbReference type="SAM" id="Phobius"/>
    </source>
</evidence>
<evidence type="ECO:0000256" key="5">
    <source>
        <dbReference type="ARBA" id="ARBA00022989"/>
    </source>
</evidence>
<name>A0A8J3CUR6_9BACT</name>
<evidence type="ECO:0000256" key="3">
    <source>
        <dbReference type="ARBA" id="ARBA00022475"/>
    </source>
</evidence>
<keyword evidence="4 7" id="KW-0812">Transmembrane</keyword>
<proteinExistence type="inferred from homology"/>
<dbReference type="InterPro" id="IPR050586">
    <property type="entry name" value="CPA3_Na-H_Antiporter_D"/>
</dbReference>
<comment type="subcellular location">
    <subcellularLocation>
        <location evidence="1">Cell membrane</location>
        <topology evidence="1">Multi-pass membrane protein</topology>
    </subcellularLocation>
    <subcellularLocation>
        <location evidence="7">Membrane</location>
        <topology evidence="7">Multi-pass membrane protein</topology>
    </subcellularLocation>
</comment>
<feature type="transmembrane region" description="Helical" evidence="8">
    <location>
        <begin position="303"/>
        <end position="331"/>
    </location>
</feature>
<organism evidence="10 11">
    <name type="scientific">Mongoliitalea lutea</name>
    <dbReference type="NCBI Taxonomy" id="849756"/>
    <lineage>
        <taxon>Bacteria</taxon>
        <taxon>Pseudomonadati</taxon>
        <taxon>Bacteroidota</taxon>
        <taxon>Cytophagia</taxon>
        <taxon>Cytophagales</taxon>
        <taxon>Cyclobacteriaceae</taxon>
        <taxon>Mongoliitalea</taxon>
    </lineage>
</organism>
<comment type="caution">
    <text evidence="10">The sequence shown here is derived from an EMBL/GenBank/DDBJ whole genome shotgun (WGS) entry which is preliminary data.</text>
</comment>
<evidence type="ECO:0000256" key="6">
    <source>
        <dbReference type="ARBA" id="ARBA00023136"/>
    </source>
</evidence>
<feature type="transmembrane region" description="Helical" evidence="8">
    <location>
        <begin position="368"/>
        <end position="393"/>
    </location>
</feature>
<keyword evidence="3" id="KW-1003">Cell membrane</keyword>
<dbReference type="Proteomes" id="UP000642809">
    <property type="component" value="Unassembled WGS sequence"/>
</dbReference>
<feature type="domain" description="NADH:quinone oxidoreductase/Mrp antiporter transmembrane" evidence="9">
    <location>
        <begin position="129"/>
        <end position="418"/>
    </location>
</feature>
<feature type="transmembrane region" description="Helical" evidence="8">
    <location>
        <begin position="270"/>
        <end position="291"/>
    </location>
</feature>
<feature type="transmembrane region" description="Helical" evidence="8">
    <location>
        <begin position="163"/>
        <end position="185"/>
    </location>
</feature>
<evidence type="ECO:0000256" key="7">
    <source>
        <dbReference type="RuleBase" id="RU000320"/>
    </source>
</evidence>
<feature type="transmembrane region" description="Helical" evidence="8">
    <location>
        <begin position="6"/>
        <end position="25"/>
    </location>
</feature>
<keyword evidence="5 8" id="KW-1133">Transmembrane helix</keyword>
<evidence type="ECO:0000313" key="10">
    <source>
        <dbReference type="EMBL" id="GHB29085.1"/>
    </source>
</evidence>
<reference evidence="10" key="2">
    <citation type="submission" date="2020-09" db="EMBL/GenBank/DDBJ databases">
        <authorList>
            <person name="Sun Q."/>
            <person name="Kim S."/>
        </authorList>
    </citation>
    <scope>NUCLEOTIDE SEQUENCE</scope>
    <source>
        <strain evidence="10">KCTC 23224</strain>
    </source>
</reference>
<dbReference type="InterPro" id="IPR003918">
    <property type="entry name" value="NADH_UbQ_OxRdtase"/>
</dbReference>